<reference evidence="2 3" key="1">
    <citation type="journal article" date="2014" name="Nat. Genet.">
        <title>Genome and transcriptome of the porcine whipworm Trichuris suis.</title>
        <authorList>
            <person name="Jex A.R."/>
            <person name="Nejsum P."/>
            <person name="Schwarz E.M."/>
            <person name="Hu L."/>
            <person name="Young N.D."/>
            <person name="Hall R.S."/>
            <person name="Korhonen P.K."/>
            <person name="Liao S."/>
            <person name="Thamsborg S."/>
            <person name="Xia J."/>
            <person name="Xu P."/>
            <person name="Wang S."/>
            <person name="Scheerlinck J.P."/>
            <person name="Hofmann A."/>
            <person name="Sternberg P.W."/>
            <person name="Wang J."/>
            <person name="Gasser R.B."/>
        </authorList>
    </citation>
    <scope>NUCLEOTIDE SEQUENCE [LARGE SCALE GENOMIC DNA]</scope>
    <source>
        <strain evidence="2">DCEP-RM93F</strain>
        <strain evidence="1">DCEP-RM93M</strain>
    </source>
</reference>
<name>A0A085NFH3_9BILA</name>
<sequence>MQTRNISMLAERSYEVASENKDFPGITGEVRKIIYAAVPVDGDVETCLQNRKNILKVRETFWQTRTHKNLCSEERETEAEIAVWRLPKLDEMFQTAWIQKDALMECNCPMKRNDKVTCMTAEGIQALR</sequence>
<evidence type="ECO:0000313" key="1">
    <source>
        <dbReference type="EMBL" id="KFD52885.1"/>
    </source>
</evidence>
<evidence type="ECO:0000313" key="3">
    <source>
        <dbReference type="Proteomes" id="UP000030764"/>
    </source>
</evidence>
<evidence type="ECO:0000313" key="2">
    <source>
        <dbReference type="EMBL" id="KFD68219.1"/>
    </source>
</evidence>
<dbReference type="EMBL" id="KL363222">
    <property type="protein sequence ID" value="KFD52885.1"/>
    <property type="molecule type" value="Genomic_DNA"/>
</dbReference>
<dbReference type="Proteomes" id="UP000030764">
    <property type="component" value="Unassembled WGS sequence"/>
</dbReference>
<dbReference type="Proteomes" id="UP000030758">
    <property type="component" value="Unassembled WGS sequence"/>
</dbReference>
<accession>A0A085NFH3</accession>
<dbReference type="EMBL" id="KL367507">
    <property type="protein sequence ID" value="KFD68219.1"/>
    <property type="molecule type" value="Genomic_DNA"/>
</dbReference>
<dbReference type="AlphaFoldDB" id="A0A085NFH3"/>
<proteinExistence type="predicted"/>
<protein>
    <submittedName>
        <fullName evidence="2">Uncharacterized protein</fullName>
    </submittedName>
</protein>
<keyword evidence="3" id="KW-1185">Reference proteome</keyword>
<organism evidence="2">
    <name type="scientific">Trichuris suis</name>
    <name type="common">pig whipworm</name>
    <dbReference type="NCBI Taxonomy" id="68888"/>
    <lineage>
        <taxon>Eukaryota</taxon>
        <taxon>Metazoa</taxon>
        <taxon>Ecdysozoa</taxon>
        <taxon>Nematoda</taxon>
        <taxon>Enoplea</taxon>
        <taxon>Dorylaimia</taxon>
        <taxon>Trichinellida</taxon>
        <taxon>Trichuridae</taxon>
        <taxon>Trichuris</taxon>
    </lineage>
</organism>
<gene>
    <name evidence="1" type="ORF">M513_06195</name>
    <name evidence="2" type="ORF">M514_06195</name>
</gene>